<dbReference type="InterPro" id="IPR016477">
    <property type="entry name" value="Fructo-/Ketosamine-3-kinase"/>
</dbReference>
<dbReference type="EMBL" id="AUPL01001736">
    <property type="protein sequence ID" value="ESL10531.1"/>
    <property type="molecule type" value="Genomic_DNA"/>
</dbReference>
<dbReference type="AlphaFoldDB" id="A0A061J8W3"/>
<dbReference type="VEuPathDB" id="TriTrypDB:TRSC58_01736"/>
<comment type="caution">
    <text evidence="4">The sequence shown here is derived from an EMBL/GenBank/DDBJ whole genome shotgun (WGS) entry which is preliminary data.</text>
</comment>
<keyword evidence="3" id="KW-0808">Transferase</keyword>
<organism evidence="4 5">
    <name type="scientific">Trypanosoma rangeli SC58</name>
    <dbReference type="NCBI Taxonomy" id="429131"/>
    <lineage>
        <taxon>Eukaryota</taxon>
        <taxon>Discoba</taxon>
        <taxon>Euglenozoa</taxon>
        <taxon>Kinetoplastea</taxon>
        <taxon>Metakinetoplastina</taxon>
        <taxon>Trypanosomatida</taxon>
        <taxon>Trypanosomatidae</taxon>
        <taxon>Trypanosoma</taxon>
        <taxon>Herpetosoma</taxon>
    </lineage>
</organism>
<dbReference type="PIRSF" id="PIRSF006221">
    <property type="entry name" value="Ketosamine-3-kinase"/>
    <property type="match status" value="1"/>
</dbReference>
<accession>A0A061J8W3</accession>
<comment type="catalytic activity">
    <reaction evidence="2">
        <text>N(6)-D-ribulosyl-L-lysyl-[protein] + ATP = N(6)-(3-O-phospho-D-ribulosyl)-L-lysyl-[protein] + ADP + H(+)</text>
        <dbReference type="Rhea" id="RHEA:48432"/>
        <dbReference type="Rhea" id="RHEA-COMP:12103"/>
        <dbReference type="Rhea" id="RHEA-COMP:12104"/>
        <dbReference type="ChEBI" id="CHEBI:15378"/>
        <dbReference type="ChEBI" id="CHEBI:30616"/>
        <dbReference type="ChEBI" id="CHEBI:90418"/>
        <dbReference type="ChEBI" id="CHEBI:90420"/>
        <dbReference type="ChEBI" id="CHEBI:456216"/>
        <dbReference type="EC" id="2.7.1.172"/>
    </reaction>
    <physiologicalReaction direction="left-to-right" evidence="2">
        <dbReference type="Rhea" id="RHEA:48433"/>
    </physiologicalReaction>
</comment>
<comment type="similarity">
    <text evidence="3">Belongs to the fructosamine kinase family.</text>
</comment>
<evidence type="ECO:0000313" key="4">
    <source>
        <dbReference type="EMBL" id="ESL10531.1"/>
    </source>
</evidence>
<reference evidence="4 5" key="1">
    <citation type="submission" date="2013-07" db="EMBL/GenBank/DDBJ databases">
        <authorList>
            <person name="Stoco P.H."/>
            <person name="Wagner G."/>
            <person name="Gerber A."/>
            <person name="Zaha A."/>
            <person name="Thompson C."/>
            <person name="Bartholomeu D.C."/>
            <person name="Luckemeyer D.D."/>
            <person name="Bahia D."/>
            <person name="Loreto E."/>
            <person name="Prestes E.B."/>
            <person name="Lima F.M."/>
            <person name="Rodrigues-Luiz G."/>
            <person name="Vallejo G.A."/>
            <person name="Filho J.F."/>
            <person name="Monteiro K.M."/>
            <person name="Tyler K.M."/>
            <person name="de Almeida L.G."/>
            <person name="Ortiz M.F."/>
            <person name="Siervo M.A."/>
            <person name="de Moraes M.H."/>
            <person name="Cunha O.L."/>
            <person name="Mendonca-Neto R."/>
            <person name="Silva R."/>
            <person name="Teixeira S.M."/>
            <person name="Murta S.M."/>
            <person name="Sincero T.C."/>
            <person name="Mendes T.A."/>
            <person name="Urmenyi T.P."/>
            <person name="Silva V.G."/>
            <person name="da Rocha W.D."/>
            <person name="Andersson B."/>
            <person name="Romanha A.J."/>
            <person name="Steindel M."/>
            <person name="de Vasconcelos A.T."/>
            <person name="Grisard E.C."/>
        </authorList>
    </citation>
    <scope>NUCLEOTIDE SEQUENCE [LARGE SCALE GENOMIC DNA]</scope>
    <source>
        <strain evidence="4 5">SC58</strain>
    </source>
</reference>
<dbReference type="OrthoDB" id="5772781at2759"/>
<gene>
    <name evidence="4" type="ORF">TRSC58_01736</name>
</gene>
<keyword evidence="5" id="KW-1185">Reference proteome</keyword>
<proteinExistence type="inferred from homology"/>
<dbReference type="GO" id="GO:0016301">
    <property type="term" value="F:kinase activity"/>
    <property type="evidence" value="ECO:0007669"/>
    <property type="project" value="UniProtKB-UniRule"/>
</dbReference>
<dbReference type="SUPFAM" id="SSF56112">
    <property type="entry name" value="Protein kinase-like (PK-like)"/>
    <property type="match status" value="1"/>
</dbReference>
<dbReference type="Gene3D" id="3.90.1200.10">
    <property type="match status" value="1"/>
</dbReference>
<name>A0A061J8W3_TRYRA</name>
<dbReference type="PANTHER" id="PTHR12149">
    <property type="entry name" value="FRUCTOSAMINE 3 KINASE-RELATED PROTEIN"/>
    <property type="match status" value="1"/>
</dbReference>
<evidence type="ECO:0000256" key="1">
    <source>
        <dbReference type="ARBA" id="ARBA00011961"/>
    </source>
</evidence>
<keyword evidence="3 4" id="KW-0418">Kinase</keyword>
<dbReference type="PANTHER" id="PTHR12149:SF8">
    <property type="entry name" value="PROTEIN-RIBULOSAMINE 3-KINASE"/>
    <property type="match status" value="1"/>
</dbReference>
<evidence type="ECO:0000313" key="5">
    <source>
        <dbReference type="Proteomes" id="UP000031737"/>
    </source>
</evidence>
<dbReference type="Gene3D" id="3.30.200.20">
    <property type="entry name" value="Phosphorylase Kinase, domain 1"/>
    <property type="match status" value="1"/>
</dbReference>
<dbReference type="Pfam" id="PF03881">
    <property type="entry name" value="Fructosamin_kin"/>
    <property type="match status" value="1"/>
</dbReference>
<dbReference type="InterPro" id="IPR011009">
    <property type="entry name" value="Kinase-like_dom_sf"/>
</dbReference>
<sequence>MPESLEETFSRVLSAKVARAKRVFGGDINETYRLEMEEAGVVYFLKLQRGTTADFYAAESLGLSLLSAVARTPRVVQVGEVNGGAYLIMMWVQSAPHGCWGTARRNLPELGRMLAKVHQQTSPNGQFGSSVPLGLAGCETPAGWSADWAAYYIDSLLAPRVALAQRKGYWSGRREEMFALFSRRFRAFYASRKQVQPSLLHGDLWGGNVMYGEAGEPYLIDPSSFYGHREVDLAMTRLFGGFGCDFYAAYEAEMPLEAGHESRVPWYQVFPLLNHLNLFGEAYGHSLDRALAHAE</sequence>
<evidence type="ECO:0000256" key="3">
    <source>
        <dbReference type="PIRNR" id="PIRNR006221"/>
    </source>
</evidence>
<dbReference type="EC" id="2.7.1.172" evidence="1"/>
<dbReference type="GO" id="GO:0102193">
    <property type="term" value="F:protein-ribulosamine 3-kinase activity"/>
    <property type="evidence" value="ECO:0007669"/>
    <property type="project" value="UniProtKB-EC"/>
</dbReference>
<evidence type="ECO:0000256" key="2">
    <source>
        <dbReference type="ARBA" id="ARBA00048655"/>
    </source>
</evidence>
<protein>
    <recommendedName>
        <fullName evidence="1">protein-ribulosamine 3-kinase</fullName>
        <ecNumber evidence="1">2.7.1.172</ecNumber>
    </recommendedName>
</protein>
<dbReference type="Proteomes" id="UP000031737">
    <property type="component" value="Unassembled WGS sequence"/>
</dbReference>